<keyword evidence="3" id="KW-1185">Reference proteome</keyword>
<evidence type="ECO:0000259" key="1">
    <source>
        <dbReference type="Pfam" id="PF01261"/>
    </source>
</evidence>
<dbReference type="Proteomes" id="UP000253034">
    <property type="component" value="Unassembled WGS sequence"/>
</dbReference>
<dbReference type="EMBL" id="QPJT01000012">
    <property type="protein sequence ID" value="RCX16039.1"/>
    <property type="molecule type" value="Genomic_DNA"/>
</dbReference>
<protein>
    <submittedName>
        <fullName evidence="2">Inosose dehydratase</fullName>
    </submittedName>
</protein>
<dbReference type="RefSeq" id="WP_114297969.1">
    <property type="nucleotide sequence ID" value="NZ_QPJT01000012.1"/>
</dbReference>
<feature type="domain" description="Xylose isomerase-like TIM barrel" evidence="1">
    <location>
        <begin position="33"/>
        <end position="303"/>
    </location>
</feature>
<organism evidence="2 3">
    <name type="scientific">Anaerobacterium chartisolvens</name>
    <dbReference type="NCBI Taxonomy" id="1297424"/>
    <lineage>
        <taxon>Bacteria</taxon>
        <taxon>Bacillati</taxon>
        <taxon>Bacillota</taxon>
        <taxon>Clostridia</taxon>
        <taxon>Eubacteriales</taxon>
        <taxon>Oscillospiraceae</taxon>
        <taxon>Anaerobacterium</taxon>
    </lineage>
</organism>
<evidence type="ECO:0000313" key="3">
    <source>
        <dbReference type="Proteomes" id="UP000253034"/>
    </source>
</evidence>
<gene>
    <name evidence="2" type="ORF">DFR58_11220</name>
</gene>
<evidence type="ECO:0000313" key="2">
    <source>
        <dbReference type="EMBL" id="RCX16039.1"/>
    </source>
</evidence>
<dbReference type="AlphaFoldDB" id="A0A369B3C7"/>
<dbReference type="Pfam" id="PF01261">
    <property type="entry name" value="AP_endonuc_2"/>
    <property type="match status" value="1"/>
</dbReference>
<name>A0A369B3C7_9FIRM</name>
<accession>A0A369B3C7</accession>
<dbReference type="Gene3D" id="3.20.20.150">
    <property type="entry name" value="Divalent-metal-dependent TIM barrel enzymes"/>
    <property type="match status" value="1"/>
</dbReference>
<dbReference type="OrthoDB" id="2050286at2"/>
<dbReference type="PANTHER" id="PTHR12110">
    <property type="entry name" value="HYDROXYPYRUVATE ISOMERASE"/>
    <property type="match status" value="1"/>
</dbReference>
<reference evidence="2 3" key="1">
    <citation type="submission" date="2018-07" db="EMBL/GenBank/DDBJ databases">
        <title>Genomic Encyclopedia of Type Strains, Phase IV (KMG-IV): sequencing the most valuable type-strain genomes for metagenomic binning, comparative biology and taxonomic classification.</title>
        <authorList>
            <person name="Goeker M."/>
        </authorList>
    </citation>
    <scope>NUCLEOTIDE SEQUENCE [LARGE SCALE GENOMIC DNA]</scope>
    <source>
        <strain evidence="2 3">DSM 27016</strain>
    </source>
</reference>
<dbReference type="InterPro" id="IPR050312">
    <property type="entry name" value="IolE/XylAMocC-like"/>
</dbReference>
<comment type="caution">
    <text evidence="2">The sequence shown here is derived from an EMBL/GenBank/DDBJ whole genome shotgun (WGS) entry which is preliminary data.</text>
</comment>
<dbReference type="SUPFAM" id="SSF51658">
    <property type="entry name" value="Xylose isomerase-like"/>
    <property type="match status" value="1"/>
</dbReference>
<dbReference type="InterPro" id="IPR036237">
    <property type="entry name" value="Xyl_isomerase-like_sf"/>
</dbReference>
<sequence length="330" mass="36426">MMKFGCSLELINMRTSGPNFIIKQSKLYWVEMFKLVAAAGFKGIELPYNPFSSDPMAFEIGRCGVPISAFAVNAKYGSPKEFMAFLNEVGIEEVTGVHINANDVMLEIIASGQDMSVYFNLFEKMGMEAIDFLCSLGSKVLVVSPTPEIGWLERMVNGDLNGEFAAKTTELLKKLVAAAKEKGISTAIKNEYWSLMRGKAAADLLNQVEGALFSPDLAHIQITGDDPVMVINAHKHQLANVRFSDTDFTDEVGNYKKINAEIPVQGNQKVFSDLGEGSVDLLGVAKVLKDNGYDGWIICESKKTLNIHRALLKMRWFIDHEIVNKLGGDK</sequence>
<dbReference type="InterPro" id="IPR013022">
    <property type="entry name" value="Xyl_isomerase-like_TIM-brl"/>
</dbReference>
<dbReference type="PANTHER" id="PTHR12110:SF41">
    <property type="entry name" value="INOSOSE DEHYDRATASE"/>
    <property type="match status" value="1"/>
</dbReference>
<proteinExistence type="predicted"/>